<feature type="region of interest" description="Disordered" evidence="1">
    <location>
        <begin position="27"/>
        <end position="56"/>
    </location>
</feature>
<gene>
    <name evidence="3" type="ORF">EC580_14350</name>
</gene>
<feature type="chain" id="PRO_5018091009" description="Periplasmic heavy metal sensor" evidence="2">
    <location>
        <begin position="24"/>
        <end position="185"/>
    </location>
</feature>
<feature type="signal peptide" evidence="2">
    <location>
        <begin position="1"/>
        <end position="23"/>
    </location>
</feature>
<accession>A0A3M8QTD7</accession>
<comment type="caution">
    <text evidence="3">The sequence shown here is derived from an EMBL/GenBank/DDBJ whole genome shotgun (WGS) entry which is preliminary data.</text>
</comment>
<evidence type="ECO:0000256" key="1">
    <source>
        <dbReference type="SAM" id="MobiDB-lite"/>
    </source>
</evidence>
<feature type="compositionally biased region" description="Basic residues" evidence="1">
    <location>
        <begin position="44"/>
        <end position="56"/>
    </location>
</feature>
<proteinExistence type="predicted"/>
<name>A0A3M8QTD7_9PROT</name>
<dbReference type="AlphaFoldDB" id="A0A3M8QTD7"/>
<reference evidence="3" key="1">
    <citation type="submission" date="2018-10" db="EMBL/GenBank/DDBJ databases">
        <title>Acidithiobacillus sulfuriphilus sp. nov.: an extremely acidophilic sulfur-oxidizing chemolithotroph isolated from a neutral pH environment.</title>
        <authorList>
            <person name="Falagan C."/>
            <person name="Moya-Beltran A."/>
            <person name="Quatrini R."/>
            <person name="Johnson D.B."/>
        </authorList>
    </citation>
    <scope>NUCLEOTIDE SEQUENCE [LARGE SCALE GENOMIC DNA]</scope>
    <source>
        <strain evidence="3">CJ-2</strain>
    </source>
</reference>
<evidence type="ECO:0000313" key="3">
    <source>
        <dbReference type="EMBL" id="RNF57800.1"/>
    </source>
</evidence>
<dbReference type="EMBL" id="RIZI01000195">
    <property type="protein sequence ID" value="RNF57800.1"/>
    <property type="molecule type" value="Genomic_DNA"/>
</dbReference>
<dbReference type="RefSeq" id="WP_123106242.1">
    <property type="nucleotide sequence ID" value="NZ_CP127527.1"/>
</dbReference>
<evidence type="ECO:0008006" key="4">
    <source>
        <dbReference type="Google" id="ProtNLM"/>
    </source>
</evidence>
<protein>
    <recommendedName>
        <fullName evidence="4">Periplasmic heavy metal sensor</fullName>
    </recommendedName>
</protein>
<keyword evidence="2" id="KW-0732">Signal</keyword>
<dbReference type="Gene3D" id="1.20.120.1490">
    <property type="match status" value="1"/>
</dbReference>
<organism evidence="3">
    <name type="scientific">Acidithiobacillus sulfuriphilus</name>
    <dbReference type="NCBI Taxonomy" id="1867749"/>
    <lineage>
        <taxon>Bacteria</taxon>
        <taxon>Pseudomonadati</taxon>
        <taxon>Pseudomonadota</taxon>
        <taxon>Acidithiobacillia</taxon>
        <taxon>Acidithiobacillales</taxon>
        <taxon>Acidithiobacillaceae</taxon>
        <taxon>Acidithiobacillus</taxon>
    </lineage>
</organism>
<evidence type="ECO:0000256" key="2">
    <source>
        <dbReference type="SAM" id="SignalP"/>
    </source>
</evidence>
<sequence>MRIRSSFAVLCATLALGMGAAKADLPPPGPALPAQGSMAPKWGHQTHHGRHHKPMHWAKSPIPSLLPIAERHAAVLHLTPEQKATLATWQKEHRPIIKRDWKRMRQDSMAIRKAILSGDVTTAQPLLGKLESDRNAMMQMKLDQAIMVRKTLTPEQWLQLSEITQRMEHGHWSHRPMAKRSSCHS</sequence>